<sequence length="754" mass="86087">MTKLFELFLQNSFTGIIFILVILIIRQLTKNFSKRYVTVLWILLLAELLFTPLVTGPFHTIRNVAILNFNDGVYDSSESLGQNQINYNNSDTYKQIEGVNSTGNSNLSLARKIQENRIDKDNLTENNITSSNNDSSIPTEKHRLAEYLSFVWLSGIIVFTVYFLIQYIKLRHMLKGAIKVDNNIWETSACDIPFVMPGIPSKIYIPVGLEGRQREDILTHEREHIRHFDPWIKCLATIALTVHWFNPFVWIAFSLMGKDIEMYCDERVLRGKGLNEKKQYSQTILDFSKKANGLPLAIGFAKNNTENRIKHILCSKKPHRIMNIVLVAVILACGVLFLTAGKKYAENTYNENKLNGTQRENNISDTEKTPASGKESASDNNAADDSKAENEAVTENQNSYTEEEEFWDEKLIVGTTFEPDPNLKKRILDAPDYASDWGSFHPVFEGNMTENINLIGKTQHFLLYGTSNTESMIVKTPDNRYISAKVPYTSHYMFQPLVNEMDYDRDGENELAIIIYVKHGTGCSIKTLFMVDKANDGKWYMYQLLENEYLPQLEAKFDTVYTEDSIKLLLDGKHVGLTKPMDNEFRNSSVNYKFHAGMQIQIHFVEDRIELNADLLGYSDTFFSGEFTGHRINADIAYLGEGKWELKNFRYKDINMDLVIEDALTMYFTGRTEELNQYYMADGFHLKEIRKKSNDASVLNISYPVDNMDSGKVEAHATVRLDSSSSLINVTVSMKLTDSLNGTWKIVGIDVSGL</sequence>
<comment type="caution">
    <text evidence="4">The sequence shown here is derived from an EMBL/GenBank/DDBJ whole genome shotgun (WGS) entry which is preliminary data.</text>
</comment>
<dbReference type="Proteomes" id="UP000223596">
    <property type="component" value="Unassembled WGS sequence"/>
</dbReference>
<protein>
    <submittedName>
        <fullName evidence="4">Beta-lactamase regulating signal transducer with metallopeptidase domain</fullName>
    </submittedName>
</protein>
<feature type="compositionally biased region" description="Polar residues" evidence="1">
    <location>
        <begin position="355"/>
        <end position="364"/>
    </location>
</feature>
<name>A0AB36TIC6_ACETH</name>
<dbReference type="InterPro" id="IPR052173">
    <property type="entry name" value="Beta-lactam_resp_regulator"/>
</dbReference>
<organism evidence="4 5">
    <name type="scientific">Acetivibrio thermocellus AD2</name>
    <dbReference type="NCBI Taxonomy" id="1138384"/>
    <lineage>
        <taxon>Bacteria</taxon>
        <taxon>Bacillati</taxon>
        <taxon>Bacillota</taxon>
        <taxon>Clostridia</taxon>
        <taxon>Eubacteriales</taxon>
        <taxon>Oscillospiraceae</taxon>
        <taxon>Acetivibrio</taxon>
    </lineage>
</organism>
<keyword evidence="2" id="KW-0812">Transmembrane</keyword>
<dbReference type="PANTHER" id="PTHR34978:SF3">
    <property type="entry name" value="SLR0241 PROTEIN"/>
    <property type="match status" value="1"/>
</dbReference>
<keyword evidence="2" id="KW-1133">Transmembrane helix</keyword>
<dbReference type="Pfam" id="PF05569">
    <property type="entry name" value="Peptidase_M56"/>
    <property type="match status" value="1"/>
</dbReference>
<dbReference type="AlphaFoldDB" id="A0AB36TIC6"/>
<evidence type="ECO:0000256" key="2">
    <source>
        <dbReference type="SAM" id="Phobius"/>
    </source>
</evidence>
<proteinExistence type="predicted"/>
<keyword evidence="2" id="KW-0472">Membrane</keyword>
<evidence type="ECO:0000313" key="4">
    <source>
        <dbReference type="EMBL" id="PFH03649.1"/>
    </source>
</evidence>
<feature type="transmembrane region" description="Helical" evidence="2">
    <location>
        <begin position="147"/>
        <end position="165"/>
    </location>
</feature>
<accession>A0AB36TIC6</accession>
<reference evidence="4 5" key="1">
    <citation type="submission" date="2017-09" db="EMBL/GenBank/DDBJ databases">
        <title>Evaluation of Pacific Biosciences Sequencing Technology to Finishing C. thermocellum Genome Sequences.</title>
        <authorList>
            <person name="Brown S."/>
        </authorList>
    </citation>
    <scope>NUCLEOTIDE SEQUENCE [LARGE SCALE GENOMIC DNA]</scope>
    <source>
        <strain evidence="4 5">AD2</strain>
    </source>
</reference>
<gene>
    <name evidence="4" type="ORF">M972_112461</name>
</gene>
<dbReference type="EMBL" id="PDBW01000001">
    <property type="protein sequence ID" value="PFH03649.1"/>
    <property type="molecule type" value="Genomic_DNA"/>
</dbReference>
<feature type="region of interest" description="Disordered" evidence="1">
    <location>
        <begin position="355"/>
        <end position="405"/>
    </location>
</feature>
<feature type="domain" description="Peptidase M56" evidence="3">
    <location>
        <begin position="9"/>
        <end position="311"/>
    </location>
</feature>
<dbReference type="RefSeq" id="WP_003517312.1">
    <property type="nucleotide sequence ID" value="NZ_CP013828.1"/>
</dbReference>
<evidence type="ECO:0000259" key="3">
    <source>
        <dbReference type="Pfam" id="PF05569"/>
    </source>
</evidence>
<dbReference type="CDD" id="cd07341">
    <property type="entry name" value="M56_BlaR1_MecR1_like"/>
    <property type="match status" value="1"/>
</dbReference>
<dbReference type="PANTHER" id="PTHR34978">
    <property type="entry name" value="POSSIBLE SENSOR-TRANSDUCER PROTEIN BLAR"/>
    <property type="match status" value="1"/>
</dbReference>
<feature type="transmembrane region" description="Helical" evidence="2">
    <location>
        <begin position="321"/>
        <end position="340"/>
    </location>
</feature>
<feature type="compositionally biased region" description="Low complexity" evidence="1">
    <location>
        <begin position="374"/>
        <end position="383"/>
    </location>
</feature>
<dbReference type="InterPro" id="IPR008756">
    <property type="entry name" value="Peptidase_M56"/>
</dbReference>
<feature type="transmembrane region" description="Helical" evidence="2">
    <location>
        <begin position="12"/>
        <end position="29"/>
    </location>
</feature>
<evidence type="ECO:0000313" key="5">
    <source>
        <dbReference type="Proteomes" id="UP000223596"/>
    </source>
</evidence>
<feature type="transmembrane region" description="Helical" evidence="2">
    <location>
        <begin position="36"/>
        <end position="54"/>
    </location>
</feature>
<evidence type="ECO:0000256" key="1">
    <source>
        <dbReference type="SAM" id="MobiDB-lite"/>
    </source>
</evidence>